<keyword evidence="4" id="KW-0223">Dioxygenase</keyword>
<dbReference type="GO" id="GO:0005506">
    <property type="term" value="F:iron ion binding"/>
    <property type="evidence" value="ECO:0007669"/>
    <property type="project" value="InterPro"/>
</dbReference>
<accession>A0AB34IWT2</accession>
<evidence type="ECO:0000256" key="4">
    <source>
        <dbReference type="ARBA" id="ARBA00022964"/>
    </source>
</evidence>
<dbReference type="GO" id="GO:0031418">
    <property type="term" value="F:L-ascorbic acid binding"/>
    <property type="evidence" value="ECO:0007669"/>
    <property type="project" value="UniProtKB-KW"/>
</dbReference>
<name>A0AB34IWT2_PRYPA</name>
<dbReference type="InterPro" id="IPR005123">
    <property type="entry name" value="Oxoglu/Fe-dep_dioxygenase_dom"/>
</dbReference>
<keyword evidence="3" id="KW-0847">Vitamin C</keyword>
<evidence type="ECO:0000313" key="8">
    <source>
        <dbReference type="EMBL" id="KAL1508094.1"/>
    </source>
</evidence>
<proteinExistence type="predicted"/>
<comment type="caution">
    <text evidence="8">The sequence shown here is derived from an EMBL/GenBank/DDBJ whole genome shotgun (WGS) entry which is preliminary data.</text>
</comment>
<evidence type="ECO:0000259" key="7">
    <source>
        <dbReference type="PROSITE" id="PS51471"/>
    </source>
</evidence>
<dbReference type="PROSITE" id="PS51471">
    <property type="entry name" value="FE2OG_OXY"/>
    <property type="match status" value="1"/>
</dbReference>
<dbReference type="PANTHER" id="PTHR24014:SF4">
    <property type="entry name" value="2-OXOGLUTARATE AND IRON-DEPENDENT OXYGENASE DOMAIN-CONTAINING PROTEIN 2"/>
    <property type="match status" value="1"/>
</dbReference>
<dbReference type="AlphaFoldDB" id="A0AB34IWT2"/>
<evidence type="ECO:0000256" key="2">
    <source>
        <dbReference type="ARBA" id="ARBA00022723"/>
    </source>
</evidence>
<keyword evidence="6" id="KW-0408">Iron</keyword>
<evidence type="ECO:0000256" key="3">
    <source>
        <dbReference type="ARBA" id="ARBA00022896"/>
    </source>
</evidence>
<keyword evidence="2" id="KW-0479">Metal-binding</keyword>
<gene>
    <name evidence="8" type="ORF">AB1Y20_007687</name>
</gene>
<dbReference type="Pfam" id="PF25238">
    <property type="entry name" value="OGFOD2-like"/>
    <property type="match status" value="1"/>
</dbReference>
<dbReference type="GO" id="GO:0016705">
    <property type="term" value="F:oxidoreductase activity, acting on paired donors, with incorporation or reduction of molecular oxygen"/>
    <property type="evidence" value="ECO:0007669"/>
    <property type="project" value="InterPro"/>
</dbReference>
<keyword evidence="5" id="KW-0560">Oxidoreductase</keyword>
<reference evidence="8 9" key="1">
    <citation type="journal article" date="2024" name="Science">
        <title>Giant polyketide synthase enzymes in the biosynthesis of giant marine polyether toxins.</title>
        <authorList>
            <person name="Fallon T.R."/>
            <person name="Shende V.V."/>
            <person name="Wierzbicki I.H."/>
            <person name="Pendleton A.L."/>
            <person name="Watervoot N.F."/>
            <person name="Auber R.P."/>
            <person name="Gonzalez D.J."/>
            <person name="Wisecaver J.H."/>
            <person name="Moore B.S."/>
        </authorList>
    </citation>
    <scope>NUCLEOTIDE SEQUENCE [LARGE SCALE GENOMIC DNA]</scope>
    <source>
        <strain evidence="8 9">12B1</strain>
    </source>
</reference>
<evidence type="ECO:0000256" key="5">
    <source>
        <dbReference type="ARBA" id="ARBA00023002"/>
    </source>
</evidence>
<sequence>MKPPGGMLALSAIQANTCAAASQSALARARELAKALPDRRNSSATSGEVEMAWWWVDHDALFQEAQEEWGRRHEALYQLEANEERFIRVELREAIAAVEAAALRDATVDESAVRRLLRQTEAPGVWAVPIFTPAFCEMVIQEVQHYEASGIPLRRPNGMNRYGAILDQLGLEDSMAYLSRRYLRPLGQLLYPYLISTGDADEHYAFMVRYKLGEDTQLAEHADASVLTLNANLGLPASQGGFKGGRLAFRGTRFIDEAPQKMAAAHVSFDAMEPGEGLLHLGGHYHAALPIESGERVNLIVWLHGKYEVVRVAPYKQEEQLSAKERWTAFSRERAEERLQQARSQLG</sequence>
<evidence type="ECO:0000313" key="9">
    <source>
        <dbReference type="Proteomes" id="UP001515480"/>
    </source>
</evidence>
<comment type="cofactor">
    <cofactor evidence="1">
        <name>L-ascorbate</name>
        <dbReference type="ChEBI" id="CHEBI:38290"/>
    </cofactor>
</comment>
<protein>
    <recommendedName>
        <fullName evidence="7">Fe2OG dioxygenase domain-containing protein</fullName>
    </recommendedName>
</protein>
<keyword evidence="9" id="KW-1185">Reference proteome</keyword>
<evidence type="ECO:0000256" key="6">
    <source>
        <dbReference type="ARBA" id="ARBA00023004"/>
    </source>
</evidence>
<dbReference type="EMBL" id="JBGBPQ010000017">
    <property type="protein sequence ID" value="KAL1508094.1"/>
    <property type="molecule type" value="Genomic_DNA"/>
</dbReference>
<dbReference type="PANTHER" id="PTHR24014">
    <property type="entry name" value="2-OXOGLUTARATE AND IRON-DEPENDENT OXYGENASE DOMAIN-CONTAINING PROTEIN 2"/>
    <property type="match status" value="1"/>
</dbReference>
<feature type="domain" description="Fe2OG dioxygenase" evidence="7">
    <location>
        <begin position="201"/>
        <end position="305"/>
    </location>
</feature>
<dbReference type="InterPro" id="IPR006620">
    <property type="entry name" value="Pro_4_hyd_alph"/>
</dbReference>
<organism evidence="8 9">
    <name type="scientific">Prymnesium parvum</name>
    <name type="common">Toxic golden alga</name>
    <dbReference type="NCBI Taxonomy" id="97485"/>
    <lineage>
        <taxon>Eukaryota</taxon>
        <taxon>Haptista</taxon>
        <taxon>Haptophyta</taxon>
        <taxon>Prymnesiophyceae</taxon>
        <taxon>Prymnesiales</taxon>
        <taxon>Prymnesiaceae</taxon>
        <taxon>Prymnesium</taxon>
    </lineage>
</organism>
<evidence type="ECO:0000256" key="1">
    <source>
        <dbReference type="ARBA" id="ARBA00001961"/>
    </source>
</evidence>
<dbReference type="SMART" id="SM00702">
    <property type="entry name" value="P4Hc"/>
    <property type="match status" value="1"/>
</dbReference>
<dbReference type="Proteomes" id="UP001515480">
    <property type="component" value="Unassembled WGS sequence"/>
</dbReference>
<dbReference type="GO" id="GO:0051213">
    <property type="term" value="F:dioxygenase activity"/>
    <property type="evidence" value="ECO:0007669"/>
    <property type="project" value="UniProtKB-KW"/>
</dbReference>